<accession>A0ABU1A4K9</accession>
<dbReference type="RefSeq" id="WP_308865636.1">
    <property type="nucleotide sequence ID" value="NZ_JAVHUL010000058.1"/>
</dbReference>
<name>A0ABU1A4K9_9FLAO</name>
<proteinExistence type="predicted"/>
<evidence type="ECO:0000313" key="2">
    <source>
        <dbReference type="Proteomes" id="UP001230915"/>
    </source>
</evidence>
<sequence>MERKFKVNVLFMHPDDIALEEKYLNFEWVKDRGVINTAFIKSDMQDPSMTKRVRFLVLQPNGEYFISNYHFNSNTKILKKLLKNKDWSNYKEDFKKSLYGNMMGKGLFKRKPKRSHERHCF</sequence>
<comment type="caution">
    <text evidence="1">The sequence shown here is derived from an EMBL/GenBank/DDBJ whole genome shotgun (WGS) entry which is preliminary data.</text>
</comment>
<dbReference type="Proteomes" id="UP001230915">
    <property type="component" value="Unassembled WGS sequence"/>
</dbReference>
<organism evidence="1 2">
    <name type="scientific">Mesonia profundi</name>
    <dbReference type="NCBI Taxonomy" id="3070998"/>
    <lineage>
        <taxon>Bacteria</taxon>
        <taxon>Pseudomonadati</taxon>
        <taxon>Bacteroidota</taxon>
        <taxon>Flavobacteriia</taxon>
        <taxon>Flavobacteriales</taxon>
        <taxon>Flavobacteriaceae</taxon>
        <taxon>Mesonia</taxon>
    </lineage>
</organism>
<evidence type="ECO:0000313" key="1">
    <source>
        <dbReference type="EMBL" id="MDQ7918634.1"/>
    </source>
</evidence>
<reference evidence="1 2" key="1">
    <citation type="submission" date="2023-08" db="EMBL/GenBank/DDBJ databases">
        <title>Mesonia sp. MT50, isolated from deep-sea sediment of the Mariana Trench.</title>
        <authorList>
            <person name="Fu H."/>
        </authorList>
    </citation>
    <scope>NUCLEOTIDE SEQUENCE [LARGE SCALE GENOMIC DNA]</scope>
    <source>
        <strain evidence="1 2">MT50</strain>
    </source>
</reference>
<gene>
    <name evidence="1" type="ORF">RBU60_13730</name>
</gene>
<protein>
    <submittedName>
        <fullName evidence="1">Uncharacterized protein</fullName>
    </submittedName>
</protein>
<keyword evidence="2" id="KW-1185">Reference proteome</keyword>
<dbReference type="EMBL" id="JAVHUL010000058">
    <property type="protein sequence ID" value="MDQ7918634.1"/>
    <property type="molecule type" value="Genomic_DNA"/>
</dbReference>